<name>A8RR82_ENTBW</name>
<keyword evidence="1" id="KW-0472">Membrane</keyword>
<evidence type="ECO:0000313" key="3">
    <source>
        <dbReference type="Proteomes" id="UP000005396"/>
    </source>
</evidence>
<dbReference type="AlphaFoldDB" id="A8RR82"/>
<comment type="caution">
    <text evidence="2">The sequence shown here is derived from an EMBL/GenBank/DDBJ whole genome shotgun (WGS) entry which is preliminary data.</text>
</comment>
<keyword evidence="1" id="KW-0812">Transmembrane</keyword>
<dbReference type="EMBL" id="ABCC02000027">
    <property type="protein sequence ID" value="EDP16801.1"/>
    <property type="molecule type" value="Genomic_DNA"/>
</dbReference>
<protein>
    <submittedName>
        <fullName evidence="2">Uncharacterized protein</fullName>
    </submittedName>
</protein>
<evidence type="ECO:0000313" key="2">
    <source>
        <dbReference type="EMBL" id="EDP16801.1"/>
    </source>
</evidence>
<reference evidence="2 3" key="1">
    <citation type="submission" date="2007-08" db="EMBL/GenBank/DDBJ databases">
        <authorList>
            <person name="Fulton L."/>
            <person name="Clifton S."/>
            <person name="Fulton B."/>
            <person name="Xu J."/>
            <person name="Minx P."/>
            <person name="Pepin K.H."/>
            <person name="Johnson M."/>
            <person name="Thiruvilangam P."/>
            <person name="Bhonagiri V."/>
            <person name="Nash W.E."/>
            <person name="Mardis E.R."/>
            <person name="Wilson R.K."/>
        </authorList>
    </citation>
    <scope>NUCLEOTIDE SEQUENCE [LARGE SCALE GENOMIC DNA]</scope>
    <source>
        <strain evidence="3">ATCC BAA-613 / DSM 15670 / CCUG 46953 / JCM 12243 / WAL 16351</strain>
    </source>
</reference>
<dbReference type="HOGENOM" id="CLU_3267927_0_0_9"/>
<proteinExistence type="predicted"/>
<dbReference type="Proteomes" id="UP000005396">
    <property type="component" value="Unassembled WGS sequence"/>
</dbReference>
<feature type="transmembrane region" description="Helical" evidence="1">
    <location>
        <begin position="6"/>
        <end position="25"/>
    </location>
</feature>
<organism evidence="2 3">
    <name type="scientific">Enterocloster bolteae (strain ATCC BAA-613 / DSM 15670 / CCUG 46953 / JCM 12243 / WAL 16351)</name>
    <name type="common">Clostridium bolteae</name>
    <dbReference type="NCBI Taxonomy" id="411902"/>
    <lineage>
        <taxon>Bacteria</taxon>
        <taxon>Bacillati</taxon>
        <taxon>Bacillota</taxon>
        <taxon>Clostridia</taxon>
        <taxon>Lachnospirales</taxon>
        <taxon>Lachnospiraceae</taxon>
        <taxon>Enterocloster</taxon>
    </lineage>
</organism>
<evidence type="ECO:0000256" key="1">
    <source>
        <dbReference type="SAM" id="Phobius"/>
    </source>
</evidence>
<sequence length="41" mass="4828">MKEYPAFSVILFLYFIICFIIVPEWKNGKGFEKTLAKICIL</sequence>
<accession>A8RR82</accession>
<reference evidence="2 3" key="2">
    <citation type="submission" date="2007-09" db="EMBL/GenBank/DDBJ databases">
        <title>Draft genome sequence of Clostridium bolteae (ATCC BAA-613).</title>
        <authorList>
            <person name="Sudarsanam P."/>
            <person name="Ley R."/>
            <person name="Guruge J."/>
            <person name="Turnbaugh P.J."/>
            <person name="Mahowald M."/>
            <person name="Liep D."/>
            <person name="Gordon J."/>
        </authorList>
    </citation>
    <scope>NUCLEOTIDE SEQUENCE [LARGE SCALE GENOMIC DNA]</scope>
    <source>
        <strain evidence="3">ATCC BAA-613 / DSM 15670 / CCUG 46953 / JCM 12243 / WAL 16351</strain>
    </source>
</reference>
<dbReference type="PaxDb" id="411902-CLOBOL_02946"/>
<gene>
    <name evidence="2" type="ORF">CLOBOL_02946</name>
</gene>
<keyword evidence="1" id="KW-1133">Transmembrane helix</keyword>